<keyword evidence="3" id="KW-0720">Serine protease</keyword>
<feature type="signal peptide" evidence="4">
    <location>
        <begin position="1"/>
        <end position="21"/>
    </location>
</feature>
<dbReference type="Proteomes" id="UP001652628">
    <property type="component" value="Chromosome X"/>
</dbReference>
<evidence type="ECO:0000313" key="6">
    <source>
        <dbReference type="Proteomes" id="UP001652628"/>
    </source>
</evidence>
<dbReference type="CDD" id="cd00190">
    <property type="entry name" value="Tryp_SPc"/>
    <property type="match status" value="1"/>
</dbReference>
<dbReference type="InterPro" id="IPR001314">
    <property type="entry name" value="Peptidase_S1A"/>
</dbReference>
<dbReference type="InterPro" id="IPR043504">
    <property type="entry name" value="Peptidase_S1_PA_chymotrypsin"/>
</dbReference>
<dbReference type="InterPro" id="IPR009003">
    <property type="entry name" value="Peptidase_S1_PA"/>
</dbReference>
<evidence type="ECO:0000256" key="4">
    <source>
        <dbReference type="SAM" id="SignalP"/>
    </source>
</evidence>
<reference evidence="7" key="1">
    <citation type="submission" date="2025-08" db="UniProtKB">
        <authorList>
            <consortium name="RefSeq"/>
        </authorList>
    </citation>
    <scope>IDENTIFICATION</scope>
</reference>
<sequence length="349" mass="38704">MVLRSSIALYLCLVLLSSCCAKPKLHFGSCRGSGQCRLVEDCLAEPGFVQAEDSSECLNTVCCVRRQSEYSQSVENYCSHDLKPHISNGEVTKVREFPWMAMLLYGDRLQPKCGGSLVGQRWVLTAAHCVPRHDYDEQLRLVRLGVWDVRQVKDSQDFPIARVIVHELYRPAETTGTSLEKHTHDIALLLLSRSVTYSEFIQPICLPSPYTPSRGDAYVDYSLTIAGWGRTSELTTDTSPVKIKAQVSGWSRDSCKKLYEDVGEAQMCAGGGASRKGSCFGDSGGPVMDGNQLVGIVSLGESKCGSDRGPMVVTRVESYVAWLEHHLLTRPKTNKHSQLFNIFVRKVFS</sequence>
<dbReference type="PROSITE" id="PS00134">
    <property type="entry name" value="TRYPSIN_HIS"/>
    <property type="match status" value="1"/>
</dbReference>
<dbReference type="PROSITE" id="PS51257">
    <property type="entry name" value="PROKAR_LIPOPROTEIN"/>
    <property type="match status" value="1"/>
</dbReference>
<evidence type="ECO:0000256" key="3">
    <source>
        <dbReference type="RuleBase" id="RU363034"/>
    </source>
</evidence>
<dbReference type="RefSeq" id="XP_016939048.2">
    <property type="nucleotide sequence ID" value="XM_017083559.4"/>
</dbReference>
<dbReference type="InterPro" id="IPR051487">
    <property type="entry name" value="Ser/Thr_Proteases_Immune/Dev"/>
</dbReference>
<proteinExistence type="inferred from homology"/>
<dbReference type="PROSITE" id="PS50240">
    <property type="entry name" value="TRYPSIN_DOM"/>
    <property type="match status" value="1"/>
</dbReference>
<dbReference type="GO" id="GO:0046872">
    <property type="term" value="F:metal ion binding"/>
    <property type="evidence" value="ECO:0007669"/>
    <property type="project" value="UniProtKB-KW"/>
</dbReference>
<dbReference type="InterPro" id="IPR033116">
    <property type="entry name" value="TRYPSIN_SER"/>
</dbReference>
<dbReference type="GO" id="GO:0004252">
    <property type="term" value="F:serine-type endopeptidase activity"/>
    <property type="evidence" value="ECO:0007669"/>
    <property type="project" value="InterPro"/>
</dbReference>
<keyword evidence="4" id="KW-0732">Signal</keyword>
<accession>A0AB39ZMM8</accession>
<keyword evidence="3" id="KW-0378">Hydrolase</keyword>
<keyword evidence="6" id="KW-1185">Reference proteome</keyword>
<evidence type="ECO:0000259" key="5">
    <source>
        <dbReference type="PROSITE" id="PS50240"/>
    </source>
</evidence>
<gene>
    <name evidence="7" type="primary">LOC108016792</name>
</gene>
<comment type="similarity">
    <text evidence="2">Belongs to the peptidase S1 family. CLIP subfamily.</text>
</comment>
<dbReference type="PROSITE" id="PS00135">
    <property type="entry name" value="TRYPSIN_SER"/>
    <property type="match status" value="1"/>
</dbReference>
<evidence type="ECO:0000256" key="1">
    <source>
        <dbReference type="ARBA" id="ARBA00023157"/>
    </source>
</evidence>
<dbReference type="SMART" id="SM00020">
    <property type="entry name" value="Tryp_SPc"/>
    <property type="match status" value="1"/>
</dbReference>
<feature type="domain" description="Peptidase S1" evidence="5">
    <location>
        <begin position="86"/>
        <end position="328"/>
    </location>
</feature>
<feature type="chain" id="PRO_5046843575" evidence="4">
    <location>
        <begin position="22"/>
        <end position="349"/>
    </location>
</feature>
<organism evidence="6 7">
    <name type="scientific">Drosophila suzukii</name>
    <name type="common">Spotted-wing drosophila fruit fly</name>
    <dbReference type="NCBI Taxonomy" id="28584"/>
    <lineage>
        <taxon>Eukaryota</taxon>
        <taxon>Metazoa</taxon>
        <taxon>Ecdysozoa</taxon>
        <taxon>Arthropoda</taxon>
        <taxon>Hexapoda</taxon>
        <taxon>Insecta</taxon>
        <taxon>Pterygota</taxon>
        <taxon>Neoptera</taxon>
        <taxon>Endopterygota</taxon>
        <taxon>Diptera</taxon>
        <taxon>Brachycera</taxon>
        <taxon>Muscomorpha</taxon>
        <taxon>Ephydroidea</taxon>
        <taxon>Drosophilidae</taxon>
        <taxon>Drosophila</taxon>
        <taxon>Sophophora</taxon>
    </lineage>
</organism>
<dbReference type="Pfam" id="PF00089">
    <property type="entry name" value="Trypsin"/>
    <property type="match status" value="1"/>
</dbReference>
<dbReference type="SUPFAM" id="SSF50494">
    <property type="entry name" value="Trypsin-like serine proteases"/>
    <property type="match status" value="1"/>
</dbReference>
<name>A0AB39ZMM8_DROSZ</name>
<keyword evidence="1" id="KW-1015">Disulfide bond</keyword>
<dbReference type="InterPro" id="IPR018114">
    <property type="entry name" value="TRYPSIN_HIS"/>
</dbReference>
<dbReference type="InterPro" id="IPR001254">
    <property type="entry name" value="Trypsin_dom"/>
</dbReference>
<protein>
    <submittedName>
        <fullName evidence="7">Venom protease</fullName>
    </submittedName>
</protein>
<keyword evidence="3 7" id="KW-0645">Protease</keyword>
<evidence type="ECO:0000256" key="2">
    <source>
        <dbReference type="ARBA" id="ARBA00024195"/>
    </source>
</evidence>
<dbReference type="PANTHER" id="PTHR24256">
    <property type="entry name" value="TRYPTASE-RELATED"/>
    <property type="match status" value="1"/>
</dbReference>
<dbReference type="GeneID" id="108016792"/>
<dbReference type="Gene3D" id="2.40.10.10">
    <property type="entry name" value="Trypsin-like serine proteases"/>
    <property type="match status" value="1"/>
</dbReference>
<dbReference type="AlphaFoldDB" id="A0AB39ZMM8"/>
<dbReference type="PRINTS" id="PR00722">
    <property type="entry name" value="CHYMOTRYPSIN"/>
</dbReference>
<evidence type="ECO:0000313" key="7">
    <source>
        <dbReference type="RefSeq" id="XP_016939048.2"/>
    </source>
</evidence>
<dbReference type="GO" id="GO:0006508">
    <property type="term" value="P:proteolysis"/>
    <property type="evidence" value="ECO:0007669"/>
    <property type="project" value="UniProtKB-KW"/>
</dbReference>